<organism evidence="2 3">
    <name type="scientific">Streptacidiphilus cavernicola</name>
    <dbReference type="NCBI Taxonomy" id="3342716"/>
    <lineage>
        <taxon>Bacteria</taxon>
        <taxon>Bacillati</taxon>
        <taxon>Actinomycetota</taxon>
        <taxon>Actinomycetes</taxon>
        <taxon>Kitasatosporales</taxon>
        <taxon>Streptomycetaceae</taxon>
        <taxon>Streptacidiphilus</taxon>
    </lineage>
</organism>
<evidence type="ECO:0000313" key="3">
    <source>
        <dbReference type="Proteomes" id="UP001592528"/>
    </source>
</evidence>
<feature type="domain" description="SnoaL-like" evidence="1">
    <location>
        <begin position="11"/>
        <end position="107"/>
    </location>
</feature>
<gene>
    <name evidence="2" type="ORF">ACEZDJ_14895</name>
</gene>
<evidence type="ECO:0000313" key="2">
    <source>
        <dbReference type="EMBL" id="MFC1402572.1"/>
    </source>
</evidence>
<comment type="caution">
    <text evidence="2">The sequence shown here is derived from an EMBL/GenBank/DDBJ whole genome shotgun (WGS) entry which is preliminary data.</text>
</comment>
<dbReference type="Proteomes" id="UP001592528">
    <property type="component" value="Unassembled WGS sequence"/>
</dbReference>
<proteinExistence type="predicted"/>
<protein>
    <submittedName>
        <fullName evidence="2">Nuclear transport factor 2 family protein</fullName>
    </submittedName>
</protein>
<evidence type="ECO:0000259" key="1">
    <source>
        <dbReference type="Pfam" id="PF12680"/>
    </source>
</evidence>
<dbReference type="SUPFAM" id="SSF54427">
    <property type="entry name" value="NTF2-like"/>
    <property type="match status" value="1"/>
</dbReference>
<accession>A0ABV6UM86</accession>
<name>A0ABV6UM86_9ACTN</name>
<keyword evidence="3" id="KW-1185">Reference proteome</keyword>
<dbReference type="Gene3D" id="3.10.450.50">
    <property type="match status" value="1"/>
</dbReference>
<reference evidence="2 3" key="1">
    <citation type="submission" date="2024-09" db="EMBL/GenBank/DDBJ databases">
        <authorList>
            <person name="Lee S.D."/>
        </authorList>
    </citation>
    <scope>NUCLEOTIDE SEQUENCE [LARGE SCALE GENOMIC DNA]</scope>
    <source>
        <strain evidence="2 3">N1-5</strain>
    </source>
</reference>
<dbReference type="InterPro" id="IPR032710">
    <property type="entry name" value="NTF2-like_dom_sf"/>
</dbReference>
<dbReference type="Pfam" id="PF12680">
    <property type="entry name" value="SnoaL_2"/>
    <property type="match status" value="1"/>
</dbReference>
<sequence length="118" mass="13651">MVTEQQVRAWVEGYLRAWSSNGRKDIAALFTPQAEYHERPYETDWIGREAIVDGWIDRAGWQEGGWDFDWSLLAINGDTAAIEGTGRYKELGTFANLWTVTFARNGRCSVFRMWNNQI</sequence>
<dbReference type="EMBL" id="JBHEZZ010000007">
    <property type="protein sequence ID" value="MFC1402572.1"/>
    <property type="molecule type" value="Genomic_DNA"/>
</dbReference>
<dbReference type="RefSeq" id="WP_030252994.1">
    <property type="nucleotide sequence ID" value="NZ_JBHEZZ010000007.1"/>
</dbReference>
<dbReference type="InterPro" id="IPR037401">
    <property type="entry name" value="SnoaL-like"/>
</dbReference>